<sequence length="86" mass="9145">MMASVASHMHRGNHQSRGPDSGQSASQGSSVLVASAKSFIGRRSNTSGHNSCLVEGGKWAFTCISLVAYHGHRQKIIQGRAYKSST</sequence>
<dbReference type="Proteomes" id="UP000694892">
    <property type="component" value="Chromosome 9_10L"/>
</dbReference>
<reference evidence="3" key="1">
    <citation type="journal article" date="2016" name="Nature">
        <title>Genome evolution in the allotetraploid frog Xenopus laevis.</title>
        <authorList>
            <person name="Session A.M."/>
            <person name="Uno Y."/>
            <person name="Kwon T."/>
            <person name="Chapman J.A."/>
            <person name="Toyoda A."/>
            <person name="Takahashi S."/>
            <person name="Fukui A."/>
            <person name="Hikosaka A."/>
            <person name="Suzuki A."/>
            <person name="Kondo M."/>
            <person name="van Heeringen S.J."/>
            <person name="Quigley I."/>
            <person name="Heinz S."/>
            <person name="Ogino H."/>
            <person name="Ochi H."/>
            <person name="Hellsten U."/>
            <person name="Lyons J.B."/>
            <person name="Simakov O."/>
            <person name="Putnam N."/>
            <person name="Stites J."/>
            <person name="Kuroki Y."/>
            <person name="Tanaka T."/>
            <person name="Michiue T."/>
            <person name="Watanabe M."/>
            <person name="Bogdanovic O."/>
            <person name="Lister R."/>
            <person name="Georgiou G."/>
            <person name="Paranjpe S.S."/>
            <person name="van Kruijsbergen I."/>
            <person name="Shu S."/>
            <person name="Carlson J."/>
            <person name="Kinoshita T."/>
            <person name="Ohta Y."/>
            <person name="Mawaribuchi S."/>
            <person name="Jenkins J."/>
            <person name="Grimwood J."/>
            <person name="Schmutz J."/>
            <person name="Mitros T."/>
            <person name="Mozaffari S.V."/>
            <person name="Suzuki Y."/>
            <person name="Haramoto Y."/>
            <person name="Yamamoto T.S."/>
            <person name="Takagi C."/>
            <person name="Heald R."/>
            <person name="Miller K."/>
            <person name="Haudenschild C."/>
            <person name="Kitzman J."/>
            <person name="Nakayama T."/>
            <person name="Izutsu Y."/>
            <person name="Robert J."/>
            <person name="Fortriede J."/>
            <person name="Burns K."/>
            <person name="Lotay V."/>
            <person name="Karimi K."/>
            <person name="Yasuoka Y."/>
            <person name="Dichmann D.S."/>
            <person name="Flajnik M.F."/>
            <person name="Houston D.W."/>
            <person name="Shendure J."/>
            <person name="DuPasquier L."/>
            <person name="Vize P.D."/>
            <person name="Zorn A.M."/>
            <person name="Ito M."/>
            <person name="Marcotte E.M."/>
            <person name="Wallingford J.B."/>
            <person name="Ito Y."/>
            <person name="Asashima M."/>
            <person name="Ueno N."/>
            <person name="Matsuda Y."/>
            <person name="Veenstra G.J."/>
            <person name="Fujiyama A."/>
            <person name="Harland R.M."/>
            <person name="Taira M."/>
            <person name="Rokhsar D.S."/>
        </authorList>
    </citation>
    <scope>NUCLEOTIDE SEQUENCE [LARGE SCALE GENOMIC DNA]</scope>
    <source>
        <strain evidence="3">J</strain>
    </source>
</reference>
<gene>
    <name evidence="2" type="ORF">XELAEV_18045192mg</name>
</gene>
<organism evidence="2 3">
    <name type="scientific">Xenopus laevis</name>
    <name type="common">African clawed frog</name>
    <dbReference type="NCBI Taxonomy" id="8355"/>
    <lineage>
        <taxon>Eukaryota</taxon>
        <taxon>Metazoa</taxon>
        <taxon>Chordata</taxon>
        <taxon>Craniata</taxon>
        <taxon>Vertebrata</taxon>
        <taxon>Euteleostomi</taxon>
        <taxon>Amphibia</taxon>
        <taxon>Batrachia</taxon>
        <taxon>Anura</taxon>
        <taxon>Pipoidea</taxon>
        <taxon>Pipidae</taxon>
        <taxon>Xenopodinae</taxon>
        <taxon>Xenopus</taxon>
        <taxon>Xenopus</taxon>
    </lineage>
</organism>
<proteinExistence type="predicted"/>
<name>A0A974C092_XENLA</name>
<evidence type="ECO:0000313" key="2">
    <source>
        <dbReference type="EMBL" id="OCT64090.1"/>
    </source>
</evidence>
<evidence type="ECO:0000313" key="3">
    <source>
        <dbReference type="Proteomes" id="UP000694892"/>
    </source>
</evidence>
<evidence type="ECO:0000256" key="1">
    <source>
        <dbReference type="SAM" id="MobiDB-lite"/>
    </source>
</evidence>
<accession>A0A974C092</accession>
<feature type="compositionally biased region" description="Polar residues" evidence="1">
    <location>
        <begin position="15"/>
        <end position="30"/>
    </location>
</feature>
<protein>
    <submittedName>
        <fullName evidence="2">Uncharacterized protein</fullName>
    </submittedName>
</protein>
<feature type="region of interest" description="Disordered" evidence="1">
    <location>
        <begin position="1"/>
        <end position="30"/>
    </location>
</feature>
<dbReference type="EMBL" id="CM004482">
    <property type="protein sequence ID" value="OCT64090.1"/>
    <property type="molecule type" value="Genomic_DNA"/>
</dbReference>
<dbReference type="AlphaFoldDB" id="A0A974C092"/>